<proteinExistence type="predicted"/>
<comment type="caution">
    <text evidence="1">The sequence shown here is derived from an EMBL/GenBank/DDBJ whole genome shotgun (WGS) entry which is preliminary data.</text>
</comment>
<reference evidence="1 2" key="1">
    <citation type="submission" date="2017-03" db="EMBL/GenBank/DDBJ databases">
        <title>An alternative strategy for trypanosome survival in the mammalian bloodstream revealed through genome and transcriptome analysis of the ubiquitous bovine parasite Trypanosoma (Megatrypanum) theileri.</title>
        <authorList>
            <person name="Kelly S."/>
            <person name="Ivens A."/>
            <person name="Mott A."/>
            <person name="O'Neill E."/>
            <person name="Emms D."/>
            <person name="Macleod O."/>
            <person name="Voorheis P."/>
            <person name="Matthews J."/>
            <person name="Matthews K."/>
            <person name="Carrington M."/>
        </authorList>
    </citation>
    <scope>NUCLEOTIDE SEQUENCE [LARGE SCALE GENOMIC DNA]</scope>
    <source>
        <strain evidence="1">Edinburgh</strain>
    </source>
</reference>
<dbReference type="Proteomes" id="UP000192257">
    <property type="component" value="Unassembled WGS sequence"/>
</dbReference>
<accession>A0A1X0NVS3</accession>
<evidence type="ECO:0000313" key="1">
    <source>
        <dbReference type="EMBL" id="ORC88573.1"/>
    </source>
</evidence>
<evidence type="ECO:0000313" key="2">
    <source>
        <dbReference type="Proteomes" id="UP000192257"/>
    </source>
</evidence>
<sequence>MSFKRYSQSKEGFVEYCASKGITVIADYIVFLLLTELPENPCGAIAINLLQRQQEGCTVFELMDLYASHSAYKAFHLNSSTEYGSSQVPFPSVVEYVQFHGIGMLIEEWLCYLEDQNPDDVIMASRVFFQAKHRALQFHDVQLSKEKNSSKKNVLPLDTAKGINTQHCLQEKLVLTGDFENVKLSELMRNAAI</sequence>
<dbReference type="OrthoDB" id="10408013at2759"/>
<dbReference type="VEuPathDB" id="TriTrypDB:TM35_000162110"/>
<name>A0A1X0NVS3_9TRYP</name>
<dbReference type="EMBL" id="NBCO01000016">
    <property type="protein sequence ID" value="ORC88573.1"/>
    <property type="molecule type" value="Genomic_DNA"/>
</dbReference>
<dbReference type="GeneID" id="39985863"/>
<keyword evidence="2" id="KW-1185">Reference proteome</keyword>
<organism evidence="1 2">
    <name type="scientific">Trypanosoma theileri</name>
    <dbReference type="NCBI Taxonomy" id="67003"/>
    <lineage>
        <taxon>Eukaryota</taxon>
        <taxon>Discoba</taxon>
        <taxon>Euglenozoa</taxon>
        <taxon>Kinetoplastea</taxon>
        <taxon>Metakinetoplastina</taxon>
        <taxon>Trypanosomatida</taxon>
        <taxon>Trypanosomatidae</taxon>
        <taxon>Trypanosoma</taxon>
    </lineage>
</organism>
<dbReference type="AlphaFoldDB" id="A0A1X0NVS3"/>
<gene>
    <name evidence="1" type="ORF">TM35_000162110</name>
</gene>
<protein>
    <submittedName>
        <fullName evidence="1">Uncharacterized protein</fullName>
    </submittedName>
</protein>
<dbReference type="RefSeq" id="XP_028882639.1">
    <property type="nucleotide sequence ID" value="XM_029026083.1"/>
</dbReference>